<evidence type="ECO:0000313" key="10">
    <source>
        <dbReference type="Proteomes" id="UP001630127"/>
    </source>
</evidence>
<keyword evidence="1" id="KW-0597">Phosphoprotein</keyword>
<dbReference type="PANTHER" id="PTHR13483">
    <property type="entry name" value="BOX C_D SNORNA PROTEIN 1-RELATED"/>
    <property type="match status" value="1"/>
</dbReference>
<evidence type="ECO:0000256" key="2">
    <source>
        <dbReference type="ARBA" id="ARBA00022723"/>
    </source>
</evidence>
<protein>
    <recommendedName>
        <fullName evidence="8">HIT-type domain-containing protein</fullName>
    </recommendedName>
</protein>
<evidence type="ECO:0000256" key="6">
    <source>
        <dbReference type="ARBA" id="ARBA00049654"/>
    </source>
</evidence>
<reference evidence="9 10" key="1">
    <citation type="submission" date="2024-11" db="EMBL/GenBank/DDBJ databases">
        <title>A near-complete genome assembly of Cinchona calisaya.</title>
        <authorList>
            <person name="Lian D.C."/>
            <person name="Zhao X.W."/>
            <person name="Wei L."/>
        </authorList>
    </citation>
    <scope>NUCLEOTIDE SEQUENCE [LARGE SCALE GENOMIC DNA]</scope>
    <source>
        <tissue evidence="9">Nenye</tissue>
    </source>
</reference>
<feature type="domain" description="HIT-type" evidence="8">
    <location>
        <begin position="23"/>
        <end position="57"/>
    </location>
</feature>
<keyword evidence="10" id="KW-1185">Reference proteome</keyword>
<dbReference type="InterPro" id="IPR007529">
    <property type="entry name" value="Znf_HIT"/>
</dbReference>
<dbReference type="Pfam" id="PF04438">
    <property type="entry name" value="zf-HIT"/>
    <property type="match status" value="1"/>
</dbReference>
<evidence type="ECO:0000256" key="7">
    <source>
        <dbReference type="PROSITE-ProRule" id="PRU00453"/>
    </source>
</evidence>
<dbReference type="PANTHER" id="PTHR13483:SF3">
    <property type="entry name" value="BOX C_D SNORNA PROTEIN 1"/>
    <property type="match status" value="1"/>
</dbReference>
<keyword evidence="2" id="KW-0479">Metal-binding</keyword>
<dbReference type="Gene3D" id="3.30.60.190">
    <property type="match status" value="1"/>
</dbReference>
<dbReference type="CDD" id="cd23023">
    <property type="entry name" value="zf-HIT_BCD1"/>
    <property type="match status" value="1"/>
</dbReference>
<evidence type="ECO:0000313" key="9">
    <source>
        <dbReference type="EMBL" id="KAL3516583.1"/>
    </source>
</evidence>
<dbReference type="InterPro" id="IPR057721">
    <property type="entry name" value="BCD1_alpha/beta"/>
</dbReference>
<dbReference type="InterPro" id="IPR051639">
    <property type="entry name" value="BCD1"/>
</dbReference>
<evidence type="ECO:0000256" key="1">
    <source>
        <dbReference type="ARBA" id="ARBA00022553"/>
    </source>
</evidence>
<evidence type="ECO:0000256" key="5">
    <source>
        <dbReference type="ARBA" id="ARBA00049598"/>
    </source>
</evidence>
<dbReference type="PROSITE" id="PS51083">
    <property type="entry name" value="ZF_HIT"/>
    <property type="match status" value="1"/>
</dbReference>
<comment type="caution">
    <text evidence="9">The sequence shown here is derived from an EMBL/GenBank/DDBJ whole genome shotgun (WGS) entry which is preliminary data.</text>
</comment>
<proteinExistence type="inferred from homology"/>
<accession>A0ABD2ZAV2</accession>
<comment type="function">
    <text evidence="5">Required for box C/D snoRNAs accumulation involved in snoRNA processing, snoRNA transport to the nucleolus and ribosome biogenesis.</text>
</comment>
<dbReference type="Proteomes" id="UP001630127">
    <property type="component" value="Unassembled WGS sequence"/>
</dbReference>
<evidence type="ECO:0000256" key="3">
    <source>
        <dbReference type="ARBA" id="ARBA00022771"/>
    </source>
</evidence>
<evidence type="ECO:0000256" key="4">
    <source>
        <dbReference type="ARBA" id="ARBA00022833"/>
    </source>
</evidence>
<gene>
    <name evidence="9" type="ORF">ACH5RR_023485</name>
</gene>
<organism evidence="9 10">
    <name type="scientific">Cinchona calisaya</name>
    <dbReference type="NCBI Taxonomy" id="153742"/>
    <lineage>
        <taxon>Eukaryota</taxon>
        <taxon>Viridiplantae</taxon>
        <taxon>Streptophyta</taxon>
        <taxon>Embryophyta</taxon>
        <taxon>Tracheophyta</taxon>
        <taxon>Spermatophyta</taxon>
        <taxon>Magnoliopsida</taxon>
        <taxon>eudicotyledons</taxon>
        <taxon>Gunneridae</taxon>
        <taxon>Pentapetalae</taxon>
        <taxon>asterids</taxon>
        <taxon>lamiids</taxon>
        <taxon>Gentianales</taxon>
        <taxon>Rubiaceae</taxon>
        <taxon>Cinchonoideae</taxon>
        <taxon>Cinchoneae</taxon>
        <taxon>Cinchona</taxon>
    </lineage>
</organism>
<comment type="similarity">
    <text evidence="6">Belongs to the BCD1 family.</text>
</comment>
<dbReference type="AlphaFoldDB" id="A0ABD2ZAV2"/>
<dbReference type="EMBL" id="JBJUIK010000010">
    <property type="protein sequence ID" value="KAL3516583.1"/>
    <property type="molecule type" value="Genomic_DNA"/>
</dbReference>
<keyword evidence="3 7" id="KW-0863">Zinc-finger</keyword>
<evidence type="ECO:0000259" key="8">
    <source>
        <dbReference type="PROSITE" id="PS51083"/>
    </source>
</evidence>
<dbReference type="GO" id="GO:0008270">
    <property type="term" value="F:zinc ion binding"/>
    <property type="evidence" value="ECO:0007669"/>
    <property type="project" value="UniProtKB-UniRule"/>
</dbReference>
<dbReference type="SUPFAM" id="SSF144232">
    <property type="entry name" value="HIT/MYND zinc finger-like"/>
    <property type="match status" value="1"/>
</dbReference>
<name>A0ABD2ZAV2_9GENT</name>
<dbReference type="Pfam" id="PF25790">
    <property type="entry name" value="BCD1"/>
    <property type="match status" value="1"/>
</dbReference>
<sequence>MELREETSEAPITSATPKQQALCEECKINPSKYKCPGCSIRSCSFPCVKAHKQRTSCTGKKQYNEIVPLAEFDNNLILSDYNMLEDVKRVAESARRMRIKMCGYSNFRLPFPLKSLRNAAASRRTKLLFFPTGMSKREKNRTYYNYRKKYISWSIEWRFHSTGVVLIDHGIHENRSLYSVIENHLQLGPWKHQLKQYHKESLESLKFFIRKYPKGSRSPFRELDIKAPIREQLANLVILEYPVIHVFLPSHSCDFEVIKDGLPQRAEVKRSVTTDDLNQTGVTFREEEIEEDGPLNTQVLDLTSNNSHQTFKTYKQKLRRDKKLKPSFDRTPLGGANEGHGCNCNAEEVKYTEKSVVCDNAVKNFEEGLVDKHTNLLAGFNPDDFLDTDEVGLLGISANADLAPIEEELEEGEIA</sequence>
<keyword evidence="4" id="KW-0862">Zinc</keyword>